<organism evidence="1 2">
    <name type="scientific">Meloidogyne hapla</name>
    <name type="common">Root-knot nematode worm</name>
    <dbReference type="NCBI Taxonomy" id="6305"/>
    <lineage>
        <taxon>Eukaryota</taxon>
        <taxon>Metazoa</taxon>
        <taxon>Ecdysozoa</taxon>
        <taxon>Nematoda</taxon>
        <taxon>Chromadorea</taxon>
        <taxon>Rhabditida</taxon>
        <taxon>Tylenchina</taxon>
        <taxon>Tylenchomorpha</taxon>
        <taxon>Tylenchoidea</taxon>
        <taxon>Meloidogynidae</taxon>
        <taxon>Meloidogyninae</taxon>
        <taxon>Meloidogyne</taxon>
    </lineage>
</organism>
<keyword evidence="1" id="KW-1185">Reference proteome</keyword>
<dbReference type="WBParaSite" id="MhA1_Contig1658.frz3.gene1">
    <property type="protein sequence ID" value="MhA1_Contig1658.frz3.gene1"/>
    <property type="gene ID" value="MhA1_Contig1658.frz3.gene1"/>
</dbReference>
<reference evidence="2" key="1">
    <citation type="submission" date="2016-11" db="UniProtKB">
        <authorList>
            <consortium name="WormBaseParasite"/>
        </authorList>
    </citation>
    <scope>IDENTIFICATION</scope>
</reference>
<dbReference type="GO" id="GO:0007165">
    <property type="term" value="P:signal transduction"/>
    <property type="evidence" value="ECO:0007669"/>
    <property type="project" value="TreeGrafter"/>
</dbReference>
<evidence type="ECO:0000313" key="2">
    <source>
        <dbReference type="WBParaSite" id="MhA1_Contig1658.frz3.gene1"/>
    </source>
</evidence>
<dbReference type="AlphaFoldDB" id="A0A1I8B8E7"/>
<accession>A0A1I8B8E7</accession>
<sequence length="120" mass="14888">MINTLIEEEQKYGIYTSKYDWNETTNSTNRFSRVPLWYIYNDGKNNFNDFYEKSTKNTNYPIRYNNNDEEDEYHTRMVTMKVDEYVNNFGDWEIPTIKQYYDEYSERRKICGKGFDYLYW</sequence>
<dbReference type="PANTHER" id="PTHR23208:SF36">
    <property type="entry name" value="LYSOZYME-RELATED"/>
    <property type="match status" value="1"/>
</dbReference>
<dbReference type="InterPro" id="IPR051595">
    <property type="entry name" value="GH25_Enzymes"/>
</dbReference>
<dbReference type="PANTHER" id="PTHR23208">
    <property type="entry name" value="LYSOZYME PROTEIN"/>
    <property type="match status" value="1"/>
</dbReference>
<protein>
    <submittedName>
        <fullName evidence="2">ATS domain-containing protein</fullName>
    </submittedName>
</protein>
<dbReference type="Proteomes" id="UP000095281">
    <property type="component" value="Unplaced"/>
</dbReference>
<evidence type="ECO:0000313" key="1">
    <source>
        <dbReference type="Proteomes" id="UP000095281"/>
    </source>
</evidence>
<name>A0A1I8B8E7_MELHA</name>
<proteinExistence type="predicted"/>